<evidence type="ECO:0000256" key="3">
    <source>
        <dbReference type="ARBA" id="ARBA00020776"/>
    </source>
</evidence>
<dbReference type="InterPro" id="IPR008921">
    <property type="entry name" value="DNA_pol3_clamp-load_cplx_C"/>
</dbReference>
<dbReference type="RefSeq" id="WP_189689339.1">
    <property type="nucleotide sequence ID" value="NZ_BMYK01000019.1"/>
</dbReference>
<dbReference type="SUPFAM" id="SSF48019">
    <property type="entry name" value="post-AAA+ oligomerization domain-like"/>
    <property type="match status" value="1"/>
</dbReference>
<comment type="function">
    <text evidence="1">DNA-dependent ATPase that plays important roles in cellular responses to stalled DNA replication processes.</text>
</comment>
<evidence type="ECO:0000256" key="5">
    <source>
        <dbReference type="ARBA" id="ARBA00022840"/>
    </source>
</evidence>
<accession>A0ABQ3G8C4</accession>
<dbReference type="InterPro" id="IPR021886">
    <property type="entry name" value="MgsA_C"/>
</dbReference>
<sequence>MASASRPSAAPHQPLPERLRPKTLGEVVGQQQLLGEGMPLRIAFESGRPHSCILWGPPGTGKTTIARLMADAFDAQFIAISAVLGGVKEIREAVERATIARDGLEQRGTIVFVDEVHRFNKSQQDAFLPHVESGLFTFIGATTENPSFEVNSALLSRAAVYVLQPLGEAELRQIVARAQAIDAVPAIEDKALDRLIAYADGDARRLLNTLETLAVAAQQEKLARIDDAWLVRVLGERMRRYDKGGDQFYDSISALHKSVRGSDPDAALYWLVRMLDGGAEPRYMARRLVRMASEDIGLADPRALRLALDAAEVYERLGSPEGELALAECVVYLAVAPKSNAVYTAYNQARAFVKQDGTRPVPMHLRNAPTKLMKSLDYGKNYRYAHDEEDGFAAGERYFPDGMDEPQFYRPVPRGLELKIGEKLAALREKNRQQRG</sequence>
<dbReference type="Gene3D" id="1.20.272.10">
    <property type="match status" value="1"/>
</dbReference>
<comment type="caution">
    <text evidence="7">The sequence shown here is derived from an EMBL/GenBank/DDBJ whole genome shotgun (WGS) entry which is preliminary data.</text>
</comment>
<feature type="domain" description="AAA+ ATPase" evidence="6">
    <location>
        <begin position="48"/>
        <end position="166"/>
    </location>
</feature>
<protein>
    <recommendedName>
        <fullName evidence="3">Replication-associated recombination protein A</fullName>
    </recommendedName>
</protein>
<evidence type="ECO:0000256" key="1">
    <source>
        <dbReference type="ARBA" id="ARBA00002393"/>
    </source>
</evidence>
<gene>
    <name evidence="7" type="ORF">GCM10007320_47190</name>
</gene>
<reference evidence="8" key="1">
    <citation type="journal article" date="2019" name="Int. J. Syst. Evol. Microbiol.">
        <title>The Global Catalogue of Microorganisms (GCM) 10K type strain sequencing project: providing services to taxonomists for standard genome sequencing and annotation.</title>
        <authorList>
            <consortium name="The Broad Institute Genomics Platform"/>
            <consortium name="The Broad Institute Genome Sequencing Center for Infectious Disease"/>
            <person name="Wu L."/>
            <person name="Ma J."/>
        </authorList>
    </citation>
    <scope>NUCLEOTIDE SEQUENCE [LARGE SCALE GENOMIC DNA]</scope>
    <source>
        <strain evidence="8">KCTC 23314</strain>
    </source>
</reference>
<dbReference type="Proteomes" id="UP000626210">
    <property type="component" value="Unassembled WGS sequence"/>
</dbReference>
<organism evidence="7 8">
    <name type="scientific">Pseudorhodoferax aquiterrae</name>
    <dbReference type="NCBI Taxonomy" id="747304"/>
    <lineage>
        <taxon>Bacteria</taxon>
        <taxon>Pseudomonadati</taxon>
        <taxon>Pseudomonadota</taxon>
        <taxon>Betaproteobacteria</taxon>
        <taxon>Burkholderiales</taxon>
        <taxon>Comamonadaceae</taxon>
    </lineage>
</organism>
<evidence type="ECO:0000313" key="8">
    <source>
        <dbReference type="Proteomes" id="UP000626210"/>
    </source>
</evidence>
<evidence type="ECO:0000256" key="2">
    <source>
        <dbReference type="ARBA" id="ARBA00008959"/>
    </source>
</evidence>
<dbReference type="PANTHER" id="PTHR13779:SF7">
    <property type="entry name" value="ATPASE WRNIP1"/>
    <property type="match status" value="1"/>
</dbReference>
<dbReference type="Gene3D" id="1.10.8.60">
    <property type="match status" value="1"/>
</dbReference>
<evidence type="ECO:0000256" key="4">
    <source>
        <dbReference type="ARBA" id="ARBA00022741"/>
    </source>
</evidence>
<dbReference type="SMART" id="SM00382">
    <property type="entry name" value="AAA"/>
    <property type="match status" value="1"/>
</dbReference>
<keyword evidence="8" id="KW-1185">Reference proteome</keyword>
<dbReference type="EMBL" id="BMYK01000019">
    <property type="protein sequence ID" value="GHC94864.1"/>
    <property type="molecule type" value="Genomic_DNA"/>
</dbReference>
<keyword evidence="4" id="KW-0547">Nucleotide-binding</keyword>
<dbReference type="InterPro" id="IPR027417">
    <property type="entry name" value="P-loop_NTPase"/>
</dbReference>
<dbReference type="InterPro" id="IPR051314">
    <property type="entry name" value="AAA_ATPase_RarA/MGS1/WRNIP1"/>
</dbReference>
<dbReference type="InterPro" id="IPR003959">
    <property type="entry name" value="ATPase_AAA_core"/>
</dbReference>
<dbReference type="Gene3D" id="1.10.3710.10">
    <property type="entry name" value="DNA polymerase III clamp loader subunits, C-terminal domain"/>
    <property type="match status" value="1"/>
</dbReference>
<name>A0ABQ3G8C4_9BURK</name>
<dbReference type="CDD" id="cd18139">
    <property type="entry name" value="HLD_clamp_RarA"/>
    <property type="match status" value="1"/>
</dbReference>
<dbReference type="InterPro" id="IPR003593">
    <property type="entry name" value="AAA+_ATPase"/>
</dbReference>
<keyword evidence="5" id="KW-0067">ATP-binding</keyword>
<dbReference type="Gene3D" id="3.40.50.300">
    <property type="entry name" value="P-loop containing nucleotide triphosphate hydrolases"/>
    <property type="match status" value="1"/>
</dbReference>
<dbReference type="InterPro" id="IPR032423">
    <property type="entry name" value="AAA_assoc_2"/>
</dbReference>
<dbReference type="Pfam" id="PF16193">
    <property type="entry name" value="AAA_assoc_2"/>
    <property type="match status" value="1"/>
</dbReference>
<dbReference type="Pfam" id="PF12002">
    <property type="entry name" value="MgsA_C"/>
    <property type="match status" value="1"/>
</dbReference>
<comment type="similarity">
    <text evidence="2">Belongs to the AAA ATPase family. RarA/MGS1/WRNIP1 subfamily.</text>
</comment>
<dbReference type="Pfam" id="PF00004">
    <property type="entry name" value="AAA"/>
    <property type="match status" value="1"/>
</dbReference>
<dbReference type="CDD" id="cd00009">
    <property type="entry name" value="AAA"/>
    <property type="match status" value="1"/>
</dbReference>
<evidence type="ECO:0000259" key="6">
    <source>
        <dbReference type="SMART" id="SM00382"/>
    </source>
</evidence>
<evidence type="ECO:0000313" key="7">
    <source>
        <dbReference type="EMBL" id="GHC94864.1"/>
    </source>
</evidence>
<dbReference type="SUPFAM" id="SSF52540">
    <property type="entry name" value="P-loop containing nucleoside triphosphate hydrolases"/>
    <property type="match status" value="1"/>
</dbReference>
<proteinExistence type="inferred from homology"/>
<dbReference type="PANTHER" id="PTHR13779">
    <property type="entry name" value="WERNER HELICASE-INTERACTING PROTEIN 1 FAMILY MEMBER"/>
    <property type="match status" value="1"/>
</dbReference>